<proteinExistence type="predicted"/>
<keyword evidence="2" id="KW-1185">Reference proteome</keyword>
<dbReference type="Pfam" id="PF12869">
    <property type="entry name" value="tRNA_anti-like"/>
    <property type="match status" value="1"/>
</dbReference>
<sequence length="127" mass="14972">MQKKWMVLILALVLGYLIYNYIYHEHRNIQEEPAEFVMNSNDLEAEFYANPKASEQKYLNKIIEVQGNLTDQNKLDLTLNNKVFCQFDSQLDSLKSNNIKVKGRFIGYDDLLDLIKMDHCKIETQNH</sequence>
<evidence type="ECO:0000313" key="2">
    <source>
        <dbReference type="Proteomes" id="UP001610100"/>
    </source>
</evidence>
<gene>
    <name evidence="1" type="ORF">V8G58_04285</name>
</gene>
<dbReference type="Proteomes" id="UP001610100">
    <property type="component" value="Unassembled WGS sequence"/>
</dbReference>
<accession>A0ABW7MWD3</accession>
<name>A0ABW7MWD3_9FLAO</name>
<organism evidence="1 2">
    <name type="scientific">Gaetbulibacter aestuarii</name>
    <dbReference type="NCBI Taxonomy" id="1502358"/>
    <lineage>
        <taxon>Bacteria</taxon>
        <taxon>Pseudomonadati</taxon>
        <taxon>Bacteroidota</taxon>
        <taxon>Flavobacteriia</taxon>
        <taxon>Flavobacteriales</taxon>
        <taxon>Flavobacteriaceae</taxon>
        <taxon>Gaetbulibacter</taxon>
    </lineage>
</organism>
<dbReference type="EMBL" id="JBAWKB010000001">
    <property type="protein sequence ID" value="MFH6771142.1"/>
    <property type="molecule type" value="Genomic_DNA"/>
</dbReference>
<comment type="caution">
    <text evidence="1">The sequence shown here is derived from an EMBL/GenBank/DDBJ whole genome shotgun (WGS) entry which is preliminary data.</text>
</comment>
<protein>
    <recommendedName>
        <fullName evidence="3">tRNA_anti-like</fullName>
    </recommendedName>
</protein>
<dbReference type="RefSeq" id="WP_344740080.1">
    <property type="nucleotide sequence ID" value="NZ_BAABAY010000001.1"/>
</dbReference>
<evidence type="ECO:0000313" key="1">
    <source>
        <dbReference type="EMBL" id="MFH6771142.1"/>
    </source>
</evidence>
<evidence type="ECO:0008006" key="3">
    <source>
        <dbReference type="Google" id="ProtNLM"/>
    </source>
</evidence>
<dbReference type="InterPro" id="IPR024422">
    <property type="entry name" value="Protein_unknown_function_OB"/>
</dbReference>
<reference evidence="1 2" key="1">
    <citation type="submission" date="2024-02" db="EMBL/GenBank/DDBJ databases">
        <title>A Gaetbulibacter species isolated from tidal flats and genomic insights of their niches.</title>
        <authorList>
            <person name="Ye Y."/>
        </authorList>
    </citation>
    <scope>NUCLEOTIDE SEQUENCE [LARGE SCALE GENOMIC DNA]</scope>
    <source>
        <strain evidence="1 2">KYW382</strain>
    </source>
</reference>